<comment type="caution">
    <text evidence="2">The sequence shown here is derived from an EMBL/GenBank/DDBJ whole genome shotgun (WGS) entry which is preliminary data.</text>
</comment>
<sequence>MGGLFAKPKKVTPPPVPAPAAIPEVTPEVEDTAKKKARRRKGFARTIITGSLEPTPKKKTILG</sequence>
<reference evidence="2" key="1">
    <citation type="journal article" date="2015" name="Nature">
        <title>Complex archaea that bridge the gap between prokaryotes and eukaryotes.</title>
        <authorList>
            <person name="Spang A."/>
            <person name="Saw J.H."/>
            <person name="Jorgensen S.L."/>
            <person name="Zaremba-Niedzwiedzka K."/>
            <person name="Martijn J."/>
            <person name="Lind A.E."/>
            <person name="van Eijk R."/>
            <person name="Schleper C."/>
            <person name="Guy L."/>
            <person name="Ettema T.J."/>
        </authorList>
    </citation>
    <scope>NUCLEOTIDE SEQUENCE</scope>
</reference>
<name>A0A0F8W042_9ZZZZ</name>
<feature type="region of interest" description="Disordered" evidence="1">
    <location>
        <begin position="1"/>
        <end position="63"/>
    </location>
</feature>
<evidence type="ECO:0000256" key="1">
    <source>
        <dbReference type="SAM" id="MobiDB-lite"/>
    </source>
</evidence>
<accession>A0A0F8W042</accession>
<evidence type="ECO:0000313" key="2">
    <source>
        <dbReference type="EMBL" id="KKK49973.1"/>
    </source>
</evidence>
<organism evidence="2">
    <name type="scientific">marine sediment metagenome</name>
    <dbReference type="NCBI Taxonomy" id="412755"/>
    <lineage>
        <taxon>unclassified sequences</taxon>
        <taxon>metagenomes</taxon>
        <taxon>ecological metagenomes</taxon>
    </lineage>
</organism>
<dbReference type="AlphaFoldDB" id="A0A0F8W042"/>
<protein>
    <submittedName>
        <fullName evidence="2">Uncharacterized protein</fullName>
    </submittedName>
</protein>
<proteinExistence type="predicted"/>
<dbReference type="EMBL" id="LAZR01068259">
    <property type="protein sequence ID" value="KKK49973.1"/>
    <property type="molecule type" value="Genomic_DNA"/>
</dbReference>
<feature type="compositionally biased region" description="Pro residues" evidence="1">
    <location>
        <begin position="11"/>
        <end position="20"/>
    </location>
</feature>
<gene>
    <name evidence="2" type="ORF">LCGC14_3129680</name>
</gene>